<accession>A0A173MAA1</accession>
<keyword evidence="2" id="KW-1133">Transmembrane helix</keyword>
<keyword evidence="3" id="KW-0732">Signal</keyword>
<dbReference type="NCBIfam" id="TIGR03782">
    <property type="entry name" value="Bac_Flav_CT_J"/>
    <property type="match status" value="1"/>
</dbReference>
<dbReference type="OrthoDB" id="1147144at2"/>
<feature type="transmembrane region" description="Helical" evidence="2">
    <location>
        <begin position="188"/>
        <end position="209"/>
    </location>
</feature>
<proteinExistence type="predicted"/>
<dbReference type="EMBL" id="FTOR01000010">
    <property type="protein sequence ID" value="SIT31447.1"/>
    <property type="molecule type" value="Genomic_DNA"/>
</dbReference>
<evidence type="ECO:0000259" key="4">
    <source>
        <dbReference type="Pfam" id="PF07863"/>
    </source>
</evidence>
<dbReference type="AlphaFoldDB" id="A0A173MAA1"/>
<dbReference type="STRING" id="477680.SAMN05421788_110174"/>
<feature type="signal peptide" evidence="3">
    <location>
        <begin position="1"/>
        <end position="23"/>
    </location>
</feature>
<feature type="compositionally biased region" description="Gly residues" evidence="1">
    <location>
        <begin position="342"/>
        <end position="361"/>
    </location>
</feature>
<gene>
    <name evidence="5" type="ORF">SAMN05421788_110174</name>
</gene>
<feature type="region of interest" description="Disordered" evidence="1">
    <location>
        <begin position="143"/>
        <end position="171"/>
    </location>
</feature>
<dbReference type="InterPro" id="IPR012424">
    <property type="entry name" value="Conjugative_transposon_TraJ_C"/>
</dbReference>
<feature type="transmembrane region" description="Helical" evidence="2">
    <location>
        <begin position="47"/>
        <end position="67"/>
    </location>
</feature>
<dbReference type="Pfam" id="PF07863">
    <property type="entry name" value="CtnDOT_TraJ"/>
    <property type="match status" value="1"/>
</dbReference>
<sequence>MKRKATILSLLSLSSLLPAILHAQSSTVQDIHTVLESTKEQLLPLGTQLIDVATAVAGFGALFYIGYRVWKHIAAAEPIDFFPLFRPFALTLLIGLYNTLVLPVMDGVLNPITLKTQSLFNKSNQAVEDLLLTRAIQINRAAEGTPVGNPTNGNRNYDKYEKPEPTTSTQQTPTFSFGAKLMRNSMSFMFKLMLSTVLQIVYYAASIIIDVMRTFILLLLGILGPFVLAFSIYDGFQHTLSVWIGRYINVYLWLPIANIFGTIINMIQKNMLQLDMAQIQANGSVSFSETDASYLIFLLISIVGYFSIPGVANYVIHASGGHSIMSTVGMFSKTSMRLLSGGTAGGGSSKGGSSGGSGGGSMANDTPGDDKKMGDMANAANSDTQTNDSNSHQAGKLS</sequence>
<evidence type="ECO:0000256" key="3">
    <source>
        <dbReference type="SAM" id="SignalP"/>
    </source>
</evidence>
<evidence type="ECO:0000256" key="2">
    <source>
        <dbReference type="SAM" id="Phobius"/>
    </source>
</evidence>
<dbReference type="RefSeq" id="WP_076381750.1">
    <property type="nucleotide sequence ID" value="NZ_AP017422.1"/>
</dbReference>
<dbReference type="KEGG" id="fln:FLA_0430"/>
<keyword evidence="6" id="KW-1185">Reference proteome</keyword>
<name>A0A173MAA1_9BACT</name>
<feature type="transmembrane region" description="Helical" evidence="2">
    <location>
        <begin position="294"/>
        <end position="316"/>
    </location>
</feature>
<keyword evidence="2" id="KW-0472">Membrane</keyword>
<evidence type="ECO:0000313" key="6">
    <source>
        <dbReference type="Proteomes" id="UP000186917"/>
    </source>
</evidence>
<evidence type="ECO:0000256" key="1">
    <source>
        <dbReference type="SAM" id="MobiDB-lite"/>
    </source>
</evidence>
<keyword evidence="2" id="KW-0812">Transmembrane</keyword>
<dbReference type="Proteomes" id="UP000186917">
    <property type="component" value="Unassembled WGS sequence"/>
</dbReference>
<feature type="compositionally biased region" description="Polar residues" evidence="1">
    <location>
        <begin position="379"/>
        <end position="398"/>
    </location>
</feature>
<feature type="transmembrane region" description="Helical" evidence="2">
    <location>
        <begin position="215"/>
        <end position="236"/>
    </location>
</feature>
<feature type="region of interest" description="Disordered" evidence="1">
    <location>
        <begin position="342"/>
        <end position="398"/>
    </location>
</feature>
<feature type="domain" description="Conjugative transposon TraJ C-terminal" evidence="4">
    <location>
        <begin position="28"/>
        <end position="372"/>
    </location>
</feature>
<evidence type="ECO:0000313" key="5">
    <source>
        <dbReference type="EMBL" id="SIT31447.1"/>
    </source>
</evidence>
<feature type="transmembrane region" description="Helical" evidence="2">
    <location>
        <begin position="248"/>
        <end position="267"/>
    </location>
</feature>
<dbReference type="InterPro" id="IPR022393">
    <property type="entry name" value="Conjugative_transposon_TraJ"/>
</dbReference>
<protein>
    <submittedName>
        <fullName evidence="5">Bacteroides conjugative transposon TraJ protein</fullName>
    </submittedName>
</protein>
<feature type="chain" id="PRO_5030022656" evidence="3">
    <location>
        <begin position="24"/>
        <end position="398"/>
    </location>
</feature>
<organism evidence="5 6">
    <name type="scientific">Filimonas lacunae</name>
    <dbReference type="NCBI Taxonomy" id="477680"/>
    <lineage>
        <taxon>Bacteria</taxon>
        <taxon>Pseudomonadati</taxon>
        <taxon>Bacteroidota</taxon>
        <taxon>Chitinophagia</taxon>
        <taxon>Chitinophagales</taxon>
        <taxon>Chitinophagaceae</taxon>
        <taxon>Filimonas</taxon>
    </lineage>
</organism>
<reference evidence="6" key="1">
    <citation type="submission" date="2017-01" db="EMBL/GenBank/DDBJ databases">
        <authorList>
            <person name="Varghese N."/>
            <person name="Submissions S."/>
        </authorList>
    </citation>
    <scope>NUCLEOTIDE SEQUENCE [LARGE SCALE GENOMIC DNA]</scope>
    <source>
        <strain evidence="6">DSM 21054</strain>
    </source>
</reference>